<feature type="transmembrane region" description="Helical" evidence="5">
    <location>
        <begin position="116"/>
        <end position="140"/>
    </location>
</feature>
<reference evidence="7" key="4">
    <citation type="submission" date="2015-04" db="EMBL/GenBank/DDBJ databases">
        <title>Maintaining two mating types: Structure of the mating type locus and its role in heterokaryosis in Podospora anserina.</title>
        <authorList>
            <person name="Grognet P."/>
            <person name="Bidard F."/>
            <person name="Kuchly C."/>
            <person name="Chan Ho Tong L."/>
            <person name="Coppin E."/>
            <person name="Ait Benkhali J."/>
            <person name="Couloux A."/>
            <person name="Wincker P."/>
            <person name="Debuchy R."/>
            <person name="Silar P."/>
        </authorList>
    </citation>
    <scope>NUCLEOTIDE SEQUENCE</scope>
</reference>
<feature type="transmembrane region" description="Helical" evidence="5">
    <location>
        <begin position="161"/>
        <end position="180"/>
    </location>
</feature>
<keyword evidence="2 5" id="KW-0812">Transmembrane</keyword>
<evidence type="ECO:0000256" key="5">
    <source>
        <dbReference type="SAM" id="Phobius"/>
    </source>
</evidence>
<dbReference type="AlphaFoldDB" id="B2ART3"/>
<evidence type="ECO:0000256" key="2">
    <source>
        <dbReference type="ARBA" id="ARBA00022692"/>
    </source>
</evidence>
<feature type="transmembrane region" description="Helical" evidence="5">
    <location>
        <begin position="236"/>
        <end position="256"/>
    </location>
</feature>
<dbReference type="KEGG" id="pan:PODANSg3223"/>
<comment type="subcellular location">
    <subcellularLocation>
        <location evidence="1">Membrane</location>
        <topology evidence="1">Multi-pass membrane protein</topology>
    </subcellularLocation>
</comment>
<reference evidence="6" key="2">
    <citation type="submission" date="2008-07" db="EMBL/GenBank/DDBJ databases">
        <authorList>
            <person name="Genoscope - CEA"/>
        </authorList>
    </citation>
    <scope>NUCLEOTIDE SEQUENCE</scope>
    <source>
        <strain evidence="6">S mat+</strain>
    </source>
</reference>
<dbReference type="PANTHER" id="PTHR31465:SF28">
    <property type="entry name" value="DOMAIN PROTEIN, PUTATIVE-RELATED"/>
    <property type="match status" value="1"/>
</dbReference>
<evidence type="ECO:0000313" key="8">
    <source>
        <dbReference type="Proteomes" id="UP000001197"/>
    </source>
</evidence>
<dbReference type="EMBL" id="CU633895">
    <property type="protein sequence ID" value="CAP66861.1"/>
    <property type="molecule type" value="Genomic_DNA"/>
</dbReference>
<organism evidence="6">
    <name type="scientific">Podospora anserina (strain S / ATCC MYA-4624 / DSM 980 / FGSC 10383)</name>
    <name type="common">Pleurage anserina</name>
    <dbReference type="NCBI Taxonomy" id="515849"/>
    <lineage>
        <taxon>Eukaryota</taxon>
        <taxon>Fungi</taxon>
        <taxon>Dikarya</taxon>
        <taxon>Ascomycota</taxon>
        <taxon>Pezizomycotina</taxon>
        <taxon>Sordariomycetes</taxon>
        <taxon>Sordariomycetidae</taxon>
        <taxon>Sordariales</taxon>
        <taxon>Podosporaceae</taxon>
        <taxon>Podospora</taxon>
        <taxon>Podospora anserina</taxon>
    </lineage>
</organism>
<dbReference type="Pfam" id="PF04479">
    <property type="entry name" value="RTA1"/>
    <property type="match status" value="1"/>
</dbReference>
<keyword evidence="4 5" id="KW-0472">Membrane</keyword>
<protein>
    <submittedName>
        <fullName evidence="6">Podospora anserina S mat+ genomic DNA chromosome 4, supercontig 4</fullName>
    </submittedName>
</protein>
<accession>B2ART3</accession>
<feature type="transmembrane region" description="Helical" evidence="5">
    <location>
        <begin position="25"/>
        <end position="44"/>
    </location>
</feature>
<evidence type="ECO:0000256" key="1">
    <source>
        <dbReference type="ARBA" id="ARBA00004141"/>
    </source>
</evidence>
<dbReference type="eggNOG" id="ENOG502QURG">
    <property type="taxonomic scope" value="Eukaryota"/>
</dbReference>
<dbReference type="InterPro" id="IPR007568">
    <property type="entry name" value="RTA1"/>
</dbReference>
<evidence type="ECO:0000313" key="7">
    <source>
        <dbReference type="EMBL" id="CDP28603.1"/>
    </source>
</evidence>
<keyword evidence="3 5" id="KW-1133">Transmembrane helix</keyword>
<evidence type="ECO:0000256" key="3">
    <source>
        <dbReference type="ARBA" id="ARBA00022989"/>
    </source>
</evidence>
<evidence type="ECO:0000313" key="6">
    <source>
        <dbReference type="EMBL" id="CAP66861.1"/>
    </source>
</evidence>
<dbReference type="RefSeq" id="XP_001906195.1">
    <property type="nucleotide sequence ID" value="XM_001906160.1"/>
</dbReference>
<dbReference type="Proteomes" id="UP000001197">
    <property type="component" value="Chromosome 4"/>
</dbReference>
<feature type="transmembrane region" description="Helical" evidence="5">
    <location>
        <begin position="200"/>
        <end position="224"/>
    </location>
</feature>
<evidence type="ECO:0000256" key="4">
    <source>
        <dbReference type="ARBA" id="ARBA00023136"/>
    </source>
</evidence>
<dbReference type="GO" id="GO:0016020">
    <property type="term" value="C:membrane"/>
    <property type="evidence" value="ECO:0007669"/>
    <property type="project" value="UniProtKB-SubCell"/>
</dbReference>
<dbReference type="VEuPathDB" id="FungiDB:PODANS_4_6460"/>
<name>B2ART3_PODAN</name>
<reference evidence="6 8" key="1">
    <citation type="journal article" date="2008" name="Genome Biol.">
        <title>The genome sequence of the model ascomycete fungus Podospora anserina.</title>
        <authorList>
            <person name="Espagne E."/>
            <person name="Lespinet O."/>
            <person name="Malagnac F."/>
            <person name="Da Silva C."/>
            <person name="Jaillon O."/>
            <person name="Porcel B.M."/>
            <person name="Couloux A."/>
            <person name="Aury J.-M."/>
            <person name="Segurens B."/>
            <person name="Poulain J."/>
            <person name="Anthouard V."/>
            <person name="Grossetete S."/>
            <person name="Khalili H."/>
            <person name="Coppin E."/>
            <person name="Dequard-Chablat M."/>
            <person name="Picard M."/>
            <person name="Contamine V."/>
            <person name="Arnaise S."/>
            <person name="Bourdais A."/>
            <person name="Berteaux-Lecellier V."/>
            <person name="Gautheret D."/>
            <person name="de Vries R.P."/>
            <person name="Battaglia E."/>
            <person name="Coutinho P.M."/>
            <person name="Danchin E.G.J."/>
            <person name="Henrissat B."/>
            <person name="El Khoury R."/>
            <person name="Sainsard-Chanet A."/>
            <person name="Boivin A."/>
            <person name="Pinan-Lucarre B."/>
            <person name="Sellem C.H."/>
            <person name="Debuchy R."/>
            <person name="Wincker P."/>
            <person name="Weissenbach J."/>
            <person name="Silar P."/>
        </authorList>
    </citation>
    <scope>NUCLEOTIDE SEQUENCE [LARGE SCALE GENOMIC DNA]</scope>
    <source>
        <strain evidence="8">S / ATCC MYA-4624 / DSM 980 / FGSC 10383</strain>
        <strain evidence="6">S mat+</strain>
    </source>
</reference>
<dbReference type="GeneID" id="6190095"/>
<reference evidence="8" key="3">
    <citation type="journal article" date="2014" name="Genetics">
        <title>Maintaining two mating types: Structure of the mating type locus and its role in heterokaryosis in Podospora anserina.</title>
        <authorList>
            <person name="Grognet P."/>
            <person name="Bidard F."/>
            <person name="Kuchly C."/>
            <person name="Tong L.C.H."/>
            <person name="Coppin E."/>
            <person name="Benkhali J.A."/>
            <person name="Couloux A."/>
            <person name="Wincker P."/>
            <person name="Debuchy R."/>
            <person name="Silar P."/>
        </authorList>
    </citation>
    <scope>GENOME REANNOTATION</scope>
    <source>
        <strain evidence="8">S / ATCC MYA-4624 / DSM 980 / FGSC 10383</strain>
    </source>
</reference>
<proteinExistence type="predicted"/>
<feature type="transmembrane region" description="Helical" evidence="5">
    <location>
        <begin position="51"/>
        <end position="71"/>
    </location>
</feature>
<gene>
    <name evidence="6" type="ORF">PODANS_4_6460</name>
</gene>
<dbReference type="PANTHER" id="PTHR31465">
    <property type="entry name" value="PROTEIN RTA1-RELATED"/>
    <property type="match status" value="1"/>
</dbReference>
<dbReference type="HOGENOM" id="CLU_1034856_0_0_1"/>
<sequence length="269" mass="29266">MAKIPTTQVFQKGSVWMYSPSLPPAILFLILYFFACLYITYLTFYRYKTWYMTVFPLGALLEVAGYAVRIYSVKNQGNIVRPPPRDPLPTPEHSPTLPLNPTHPFFLSLISNPKKAAFIATLTLHVLAPLLFAAGNYLLLGRLISHSLPTRHTLLKIPTRFITRLFVGFDILAAAIQGSGTSIAASANWTGLKALSGVDVLVAGLAVQVAGVGVFLLVLGRFTFLVKQLGSKGGGWGGLLVAVWVSSGLIFVSTSIDWRRLVGEREGGC</sequence>
<dbReference type="EMBL" id="FO904939">
    <property type="protein sequence ID" value="CDP28603.1"/>
    <property type="molecule type" value="Genomic_DNA"/>
</dbReference>
<dbReference type="OrthoDB" id="3358017at2759"/>
<keyword evidence="8" id="KW-1185">Reference proteome</keyword>